<feature type="domain" description="Helicase C-terminal" evidence="10">
    <location>
        <begin position="487"/>
        <end position="631"/>
    </location>
</feature>
<dbReference type="SUPFAM" id="SSF52540">
    <property type="entry name" value="P-loop containing nucleoside triphosphate hydrolases"/>
    <property type="match status" value="1"/>
</dbReference>
<evidence type="ECO:0000259" key="11">
    <source>
        <dbReference type="PROSITE" id="PS51195"/>
    </source>
</evidence>
<evidence type="ECO:0000256" key="5">
    <source>
        <dbReference type="ARBA" id="ARBA00022840"/>
    </source>
</evidence>
<dbReference type="EMBL" id="HE575324">
    <property type="protein sequence ID" value="CCC95829.1"/>
    <property type="molecule type" value="Genomic_DNA"/>
</dbReference>
<feature type="region of interest" description="Disordered" evidence="8">
    <location>
        <begin position="400"/>
        <end position="456"/>
    </location>
</feature>
<dbReference type="CDD" id="cd00268">
    <property type="entry name" value="DEADc"/>
    <property type="match status" value="1"/>
</dbReference>
<dbReference type="GO" id="GO:0003743">
    <property type="term" value="F:translation initiation factor activity"/>
    <property type="evidence" value="ECO:0007669"/>
    <property type="project" value="UniProtKB-KW"/>
</dbReference>
<dbReference type="PROSITE" id="PS51195">
    <property type="entry name" value="Q_MOTIF"/>
    <property type="match status" value="1"/>
</dbReference>
<dbReference type="InterPro" id="IPR027417">
    <property type="entry name" value="P-loop_NTPase"/>
</dbReference>
<dbReference type="PANTHER" id="PTHR47959:SF13">
    <property type="entry name" value="ATP-DEPENDENT RNA HELICASE RHLE"/>
    <property type="match status" value="1"/>
</dbReference>
<evidence type="ECO:0000256" key="3">
    <source>
        <dbReference type="ARBA" id="ARBA00022801"/>
    </source>
</evidence>
<dbReference type="GO" id="GO:0003724">
    <property type="term" value="F:RNA helicase activity"/>
    <property type="evidence" value="ECO:0007669"/>
    <property type="project" value="InterPro"/>
</dbReference>
<dbReference type="CDD" id="cd18787">
    <property type="entry name" value="SF2_C_DEAD"/>
    <property type="match status" value="1"/>
</dbReference>
<protein>
    <submittedName>
        <fullName evidence="12">Uncharacterized protein TCIL3000_11_13350</fullName>
    </submittedName>
</protein>
<dbReference type="VEuPathDB" id="TriTrypDB:TcIL3000.11.13350"/>
<dbReference type="InterPro" id="IPR050079">
    <property type="entry name" value="DEAD_box_RNA_helicase"/>
</dbReference>
<feature type="domain" description="DEAD-box RNA helicase Q" evidence="11">
    <location>
        <begin position="108"/>
        <end position="136"/>
    </location>
</feature>
<dbReference type="Gene3D" id="3.40.50.300">
    <property type="entry name" value="P-loop containing nucleotide triphosphate hydrolases"/>
    <property type="match status" value="2"/>
</dbReference>
<organism evidence="12">
    <name type="scientific">Trypanosoma congolense (strain IL3000)</name>
    <dbReference type="NCBI Taxonomy" id="1068625"/>
    <lineage>
        <taxon>Eukaryota</taxon>
        <taxon>Discoba</taxon>
        <taxon>Euglenozoa</taxon>
        <taxon>Kinetoplastea</taxon>
        <taxon>Metakinetoplastina</taxon>
        <taxon>Trypanosomatida</taxon>
        <taxon>Trypanosomatidae</taxon>
        <taxon>Trypanosoma</taxon>
        <taxon>Nannomonas</taxon>
    </lineage>
</organism>
<accession>G0V2F7</accession>
<dbReference type="Pfam" id="PF00270">
    <property type="entry name" value="DEAD"/>
    <property type="match status" value="1"/>
</dbReference>
<keyword evidence="1" id="KW-0396">Initiation factor</keyword>
<name>G0V2F7_TRYCI</name>
<proteinExistence type="predicted"/>
<dbReference type="InterPro" id="IPR011545">
    <property type="entry name" value="DEAD/DEAH_box_helicase_dom"/>
</dbReference>
<evidence type="ECO:0000259" key="10">
    <source>
        <dbReference type="PROSITE" id="PS51194"/>
    </source>
</evidence>
<keyword evidence="3" id="KW-0378">Hydrolase</keyword>
<feature type="domain" description="Helicase ATP-binding" evidence="9">
    <location>
        <begin position="139"/>
        <end position="310"/>
    </location>
</feature>
<dbReference type="PANTHER" id="PTHR47959">
    <property type="entry name" value="ATP-DEPENDENT RNA HELICASE RHLE-RELATED"/>
    <property type="match status" value="1"/>
</dbReference>
<dbReference type="InterPro" id="IPR014014">
    <property type="entry name" value="RNA_helicase_DEAD_Q_motif"/>
</dbReference>
<feature type="region of interest" description="Disordered" evidence="8">
    <location>
        <begin position="747"/>
        <end position="766"/>
    </location>
</feature>
<evidence type="ECO:0000256" key="1">
    <source>
        <dbReference type="ARBA" id="ARBA00022540"/>
    </source>
</evidence>
<dbReference type="InterPro" id="IPR014001">
    <property type="entry name" value="Helicase_ATP-bd"/>
</dbReference>
<dbReference type="GO" id="GO:0005829">
    <property type="term" value="C:cytosol"/>
    <property type="evidence" value="ECO:0007669"/>
    <property type="project" value="TreeGrafter"/>
</dbReference>
<evidence type="ECO:0000259" key="9">
    <source>
        <dbReference type="PROSITE" id="PS51192"/>
    </source>
</evidence>
<evidence type="ECO:0000256" key="8">
    <source>
        <dbReference type="SAM" id="MobiDB-lite"/>
    </source>
</evidence>
<feature type="short sequence motif" description="Q motif" evidence="7">
    <location>
        <begin position="108"/>
        <end position="136"/>
    </location>
</feature>
<dbReference type="GO" id="GO:0005524">
    <property type="term" value="F:ATP binding"/>
    <property type="evidence" value="ECO:0007669"/>
    <property type="project" value="UniProtKB-KW"/>
</dbReference>
<dbReference type="PROSITE" id="PS51194">
    <property type="entry name" value="HELICASE_CTER"/>
    <property type="match status" value="1"/>
</dbReference>
<feature type="compositionally biased region" description="Basic and acidic residues" evidence="8">
    <location>
        <begin position="400"/>
        <end position="419"/>
    </location>
</feature>
<evidence type="ECO:0000256" key="7">
    <source>
        <dbReference type="PROSITE-ProRule" id="PRU00552"/>
    </source>
</evidence>
<dbReference type="InterPro" id="IPR001650">
    <property type="entry name" value="Helicase_C-like"/>
</dbReference>
<reference evidence="12" key="1">
    <citation type="journal article" date="2012" name="Proc. Natl. Acad. Sci. U.S.A.">
        <title>Antigenic diversity is generated by distinct evolutionary mechanisms in African trypanosome species.</title>
        <authorList>
            <person name="Jackson A.P."/>
            <person name="Berry A."/>
            <person name="Aslett M."/>
            <person name="Allison H.C."/>
            <person name="Burton P."/>
            <person name="Vavrova-Anderson J."/>
            <person name="Brown R."/>
            <person name="Browne H."/>
            <person name="Corton N."/>
            <person name="Hauser H."/>
            <person name="Gamble J."/>
            <person name="Gilderthorp R."/>
            <person name="Marcello L."/>
            <person name="McQuillan J."/>
            <person name="Otto T.D."/>
            <person name="Quail M.A."/>
            <person name="Sanders M.J."/>
            <person name="van Tonder A."/>
            <person name="Ginger M.L."/>
            <person name="Field M.C."/>
            <person name="Barry J.D."/>
            <person name="Hertz-Fowler C."/>
            <person name="Berriman M."/>
        </authorList>
    </citation>
    <scope>NUCLEOTIDE SEQUENCE</scope>
    <source>
        <strain evidence="12">IL3000</strain>
    </source>
</reference>
<dbReference type="PROSITE" id="PS51192">
    <property type="entry name" value="HELICASE_ATP_BIND_1"/>
    <property type="match status" value="1"/>
</dbReference>
<evidence type="ECO:0000313" key="12">
    <source>
        <dbReference type="EMBL" id="CCC95829.1"/>
    </source>
</evidence>
<keyword evidence="4" id="KW-0347">Helicase</keyword>
<dbReference type="Pfam" id="PF00271">
    <property type="entry name" value="Helicase_C"/>
    <property type="match status" value="1"/>
</dbReference>
<evidence type="ECO:0000256" key="2">
    <source>
        <dbReference type="ARBA" id="ARBA00022741"/>
    </source>
</evidence>
<dbReference type="GO" id="GO:0003676">
    <property type="term" value="F:nucleic acid binding"/>
    <property type="evidence" value="ECO:0007669"/>
    <property type="project" value="InterPro"/>
</dbReference>
<sequence length="766" mass="86123">MVRHGPALQHRSSGPLRRALCCSHPTGFAPLRLSSSSATVSSGAAALFTPVRYIIVPQQLKAYGGTFSRSVGERSNHLAADVVLQSLSPSRTQDSPLLSKNVKTKVIASFDEMSLHPTLRSCLSAMQVTTPSPIQQAAIEVILQRRDTVVAAPHGEGKTLAYLLPLFHNMIKDRDVYKIPLRERRPRMILLAPTRELVAQLHHVCSLLGKATGLRTIAFTSRKRANHSVSRVIKQQLADVMIMDPKVILRLIRTRRIFLDDIRYVAVDEADVMLSSQHDHTAVHLLMKVQKRVMFKHLWPVQTQTVFATAFITRKLEFVVGKKYPNAVTCLRRQRMHRPPDTLRHRFMAMEREQEKMDTLQHLLKKHGNHPREILTDLAESQAHAQPYYLSGSLEEFMDRRKSDLRKQSGTKAKGDDASALHPYSSSPSVAITESHARQDCERVTRGQRGENDAEEKARQEARYALEGIRPVCWEYLTTVAAPFTCHVPRTVFADGQRCIVFARGIDSATAVYHRLRGAGYACSLLHASLPPAVRRRMFSDFASGRTNILCATDVASRGLDLHVDFVVNFDMPTNALTYLTRAGRTARQGRLGRVYSLYTKKQGVIVSAVRAFLHKQLPLEGISNWKRHMMEPRYAEWRTHKMNAIARSYVSLITQKTIPAHLERTYLRHNATWRPLFHPQTTGVHGGVPPRQQQRVMDAVMSKAVWFRRGVLARRKGGRAKFGRRAAERGVWNNVGGVMSLAVANAEQNPHPGGEGFGPPRGPPK</sequence>
<keyword evidence="5" id="KW-0067">ATP-binding</keyword>
<feature type="compositionally biased region" description="Basic and acidic residues" evidence="8">
    <location>
        <begin position="435"/>
        <end position="456"/>
    </location>
</feature>
<gene>
    <name evidence="12" type="ORF">TCIL3000_11_13350</name>
</gene>
<evidence type="ECO:0000256" key="4">
    <source>
        <dbReference type="ARBA" id="ARBA00022806"/>
    </source>
</evidence>
<dbReference type="GO" id="GO:0016787">
    <property type="term" value="F:hydrolase activity"/>
    <property type="evidence" value="ECO:0007669"/>
    <property type="project" value="UniProtKB-KW"/>
</dbReference>
<evidence type="ECO:0000256" key="6">
    <source>
        <dbReference type="ARBA" id="ARBA00022917"/>
    </source>
</evidence>
<dbReference type="AlphaFoldDB" id="G0V2F7"/>
<dbReference type="InterPro" id="IPR044742">
    <property type="entry name" value="DEAD/DEAH_RhlB"/>
</dbReference>
<keyword evidence="6" id="KW-0648">Protein biosynthesis</keyword>
<keyword evidence="2" id="KW-0547">Nucleotide-binding</keyword>
<dbReference type="SMART" id="SM00487">
    <property type="entry name" value="DEXDc"/>
    <property type="match status" value="1"/>
</dbReference>
<dbReference type="SMART" id="SM00490">
    <property type="entry name" value="HELICc"/>
    <property type="match status" value="1"/>
</dbReference>